<proteinExistence type="predicted"/>
<organism evidence="3 4">
    <name type="scientific">Anaeromyxobacter diazotrophicus</name>
    <dbReference type="NCBI Taxonomy" id="2590199"/>
    <lineage>
        <taxon>Bacteria</taxon>
        <taxon>Pseudomonadati</taxon>
        <taxon>Myxococcota</taxon>
        <taxon>Myxococcia</taxon>
        <taxon>Myxococcales</taxon>
        <taxon>Cystobacterineae</taxon>
        <taxon>Anaeromyxobacteraceae</taxon>
        <taxon>Anaeromyxobacter</taxon>
    </lineage>
</organism>
<protein>
    <submittedName>
        <fullName evidence="3">Uncharacterized protein</fullName>
    </submittedName>
</protein>
<reference evidence="4" key="1">
    <citation type="journal article" date="2020" name="Appl. Environ. Microbiol.">
        <title>Diazotrophic Anaeromyxobacter Isolates from Soils.</title>
        <authorList>
            <person name="Masuda Y."/>
            <person name="Yamanaka H."/>
            <person name="Xu Z.X."/>
            <person name="Shiratori Y."/>
            <person name="Aono T."/>
            <person name="Amachi S."/>
            <person name="Senoo K."/>
            <person name="Itoh H."/>
        </authorList>
    </citation>
    <scope>NUCLEOTIDE SEQUENCE [LARGE SCALE GENOMIC DNA]</scope>
    <source>
        <strain evidence="4">R267</strain>
    </source>
</reference>
<dbReference type="Proteomes" id="UP000503640">
    <property type="component" value="Unassembled WGS sequence"/>
</dbReference>
<feature type="region of interest" description="Disordered" evidence="1">
    <location>
        <begin position="74"/>
        <end position="97"/>
    </location>
</feature>
<evidence type="ECO:0000256" key="2">
    <source>
        <dbReference type="SAM" id="Phobius"/>
    </source>
</evidence>
<keyword evidence="2" id="KW-1133">Transmembrane helix</keyword>
<name>A0A7I9VQJ0_9BACT</name>
<dbReference type="EMBL" id="BJTG01000008">
    <property type="protein sequence ID" value="GEJ58518.1"/>
    <property type="molecule type" value="Genomic_DNA"/>
</dbReference>
<feature type="transmembrane region" description="Helical" evidence="2">
    <location>
        <begin position="49"/>
        <end position="66"/>
    </location>
</feature>
<sequence>MARTVVRRRRDGILRIARIERWRVLWLVVGGLCVVPPLVLSAVFVLPPIILALPPMTLGLAIWILFRRLDAPEAPPRAAGSPPATVIPLAPARRRSG</sequence>
<dbReference type="RefSeq" id="WP_176067156.1">
    <property type="nucleotide sequence ID" value="NZ_BJTG01000008.1"/>
</dbReference>
<evidence type="ECO:0000256" key="1">
    <source>
        <dbReference type="SAM" id="MobiDB-lite"/>
    </source>
</evidence>
<evidence type="ECO:0000313" key="3">
    <source>
        <dbReference type="EMBL" id="GEJ58518.1"/>
    </source>
</evidence>
<keyword evidence="2" id="KW-0472">Membrane</keyword>
<keyword evidence="2" id="KW-0812">Transmembrane</keyword>
<accession>A0A7I9VQJ0</accession>
<keyword evidence="4" id="KW-1185">Reference proteome</keyword>
<feature type="transmembrane region" description="Helical" evidence="2">
    <location>
        <begin position="24"/>
        <end position="43"/>
    </location>
</feature>
<comment type="caution">
    <text evidence="3">The sequence shown here is derived from an EMBL/GenBank/DDBJ whole genome shotgun (WGS) entry which is preliminary data.</text>
</comment>
<evidence type="ECO:0000313" key="4">
    <source>
        <dbReference type="Proteomes" id="UP000503640"/>
    </source>
</evidence>
<dbReference type="AlphaFoldDB" id="A0A7I9VQJ0"/>
<gene>
    <name evidence="3" type="ORF">AMYX_32590</name>
</gene>